<proteinExistence type="predicted"/>
<reference evidence="1" key="1">
    <citation type="submission" date="2019-02" db="EMBL/GenBank/DDBJ databases">
        <authorList>
            <person name="Li S.-H."/>
        </authorList>
    </citation>
    <scope>NUCLEOTIDE SEQUENCE</scope>
    <source>
        <strain evidence="1">IMCC8485</strain>
    </source>
</reference>
<dbReference type="RefSeq" id="WP_279253690.1">
    <property type="nucleotide sequence ID" value="NZ_SHNP01000005.1"/>
</dbReference>
<accession>A0ABT3SYF3</accession>
<dbReference type="Pfam" id="PF13557">
    <property type="entry name" value="Phenol_MetA_deg"/>
    <property type="match status" value="1"/>
</dbReference>
<gene>
    <name evidence="1" type="ORF">EYC87_15650</name>
</gene>
<organism evidence="1 2">
    <name type="scientific">Candidatus Seongchinamella marina</name>
    <dbReference type="NCBI Taxonomy" id="2518990"/>
    <lineage>
        <taxon>Bacteria</taxon>
        <taxon>Pseudomonadati</taxon>
        <taxon>Pseudomonadota</taxon>
        <taxon>Gammaproteobacteria</taxon>
        <taxon>Cellvibrionales</taxon>
        <taxon>Halieaceae</taxon>
        <taxon>Seongchinamella</taxon>
    </lineage>
</organism>
<evidence type="ECO:0000313" key="2">
    <source>
        <dbReference type="Proteomes" id="UP001143307"/>
    </source>
</evidence>
<evidence type="ECO:0000313" key="1">
    <source>
        <dbReference type="EMBL" id="MCX2975024.1"/>
    </source>
</evidence>
<dbReference type="EMBL" id="SHNP01000005">
    <property type="protein sequence ID" value="MCX2975024.1"/>
    <property type="molecule type" value="Genomic_DNA"/>
</dbReference>
<dbReference type="InterPro" id="IPR025737">
    <property type="entry name" value="FApF"/>
</dbReference>
<comment type="caution">
    <text evidence="1">The sequence shown here is derived from an EMBL/GenBank/DDBJ whole genome shotgun (WGS) entry which is preliminary data.</text>
</comment>
<sequence length="322" mass="35235">MILIISLKPDIIAKLEMPHPYYCMNRLLVTLAVLLSSMVATGQDLTPRAYWPAPQGTQVLTVGVAYDDGDTVPDPSLPIGGVDSQIVTGVVGYLRTLNVWGRTGHFIIEQAYSKGDTSFEYPDLGALEFDYSGAGDLAATLSVNLMGAPAMDVEEFAELRRNPRPILGASLKVVAPTGHYDNDKLLNVGANRWAVKAGLGYTTVLTPKWLLEFEAGVWVFGDNDDFVGQTRKQGSIKSAQLHLVRQFASGFWASLDFNGYLGGQSEIGSRRLDDLKRDSKIGFTLLFPVARKHALKIGYSMGSVNDSGVNFDVYQLSYQRVF</sequence>
<name>A0ABT3SYF3_9GAMM</name>
<protein>
    <submittedName>
        <fullName evidence="1">Transporter</fullName>
    </submittedName>
</protein>
<dbReference type="Proteomes" id="UP001143307">
    <property type="component" value="Unassembled WGS sequence"/>
</dbReference>
<keyword evidence="2" id="KW-1185">Reference proteome</keyword>